<protein>
    <recommendedName>
        <fullName evidence="1">Trimethylguanosine synthase</fullName>
    </recommendedName>
    <alternativeName>
        <fullName evidence="7">Cap-specific guanine-N(2) methyltransferase</fullName>
    </alternativeName>
</protein>
<comment type="catalytic activity">
    <reaction evidence="3">
        <text>a 5'-end (N(2),N(7)-dimethyl 5'-triphosphoguanosine)-ribonucleoside in snoRNA + S-adenosyl-L-methionine = a 5'-end (N(2),N(2),N(7)-trimethyl 5'-triphosphoguanosine)-ribonucleoside in snoRNA + S-adenosyl-L-homocysteine + H(+)</text>
        <dbReference type="Rhea" id="RHEA:78507"/>
        <dbReference type="Rhea" id="RHEA-COMP:19088"/>
        <dbReference type="Rhea" id="RHEA-COMP:19090"/>
        <dbReference type="ChEBI" id="CHEBI:15378"/>
        <dbReference type="ChEBI" id="CHEBI:57856"/>
        <dbReference type="ChEBI" id="CHEBI:59789"/>
        <dbReference type="ChEBI" id="CHEBI:167623"/>
        <dbReference type="ChEBI" id="CHEBI:172880"/>
    </reaction>
    <physiologicalReaction direction="left-to-right" evidence="3">
        <dbReference type="Rhea" id="RHEA:78508"/>
    </physiologicalReaction>
</comment>
<evidence type="ECO:0000256" key="2">
    <source>
        <dbReference type="ARBA" id="ARBA00025783"/>
    </source>
</evidence>
<evidence type="ECO:0000256" key="4">
    <source>
        <dbReference type="ARBA" id="ARBA00048740"/>
    </source>
</evidence>
<dbReference type="GO" id="GO:0005730">
    <property type="term" value="C:nucleolus"/>
    <property type="evidence" value="ECO:0007669"/>
    <property type="project" value="UniProtKB-SubCell"/>
</dbReference>
<keyword evidence="9" id="KW-1185">Reference proteome</keyword>
<feature type="region of interest" description="Disordered" evidence="8">
    <location>
        <begin position="616"/>
        <end position="686"/>
    </location>
</feature>
<evidence type="ECO:0000256" key="7">
    <source>
        <dbReference type="ARBA" id="ARBA00049790"/>
    </source>
</evidence>
<comment type="similarity">
    <text evidence="2">Belongs to the methyltransferase superfamily. Trimethylguanosine synthase family.</text>
</comment>
<dbReference type="PANTHER" id="PTHR14741:SF32">
    <property type="entry name" value="TRIMETHYLGUANOSINE SYNTHASE"/>
    <property type="match status" value="1"/>
</dbReference>
<dbReference type="Proteomes" id="UP001652582">
    <property type="component" value="Chromosome 15"/>
</dbReference>
<dbReference type="GeneID" id="112049960"/>
<feature type="compositionally biased region" description="Basic and acidic residues" evidence="8">
    <location>
        <begin position="635"/>
        <end position="661"/>
    </location>
</feature>
<dbReference type="InterPro" id="IPR029063">
    <property type="entry name" value="SAM-dependent_MTases_sf"/>
</dbReference>
<feature type="compositionally biased region" description="Basic and acidic residues" evidence="8">
    <location>
        <begin position="536"/>
        <end position="547"/>
    </location>
</feature>
<dbReference type="InterPro" id="IPR019012">
    <property type="entry name" value="RNA_cap_Gua-N2-MeTrfase"/>
</dbReference>
<comment type="catalytic activity">
    <reaction evidence="6">
        <text>a 5'-end (N(7)-methyl 5'-triphosphoguanosine)-ribonucleoside in snRNA + S-adenosyl-L-methionine = a 5'-end (N(2),N(7)-dimethyl 5'-triphosphoguanosine)-ribonucleoside in snRNA + S-adenosyl-L-homocysteine + H(+)</text>
        <dbReference type="Rhea" id="RHEA:78471"/>
        <dbReference type="Rhea" id="RHEA-COMP:19085"/>
        <dbReference type="Rhea" id="RHEA-COMP:19087"/>
        <dbReference type="ChEBI" id="CHEBI:15378"/>
        <dbReference type="ChEBI" id="CHEBI:57856"/>
        <dbReference type="ChEBI" id="CHEBI:59789"/>
        <dbReference type="ChEBI" id="CHEBI:156461"/>
        <dbReference type="ChEBI" id="CHEBI:172880"/>
    </reaction>
    <physiologicalReaction direction="left-to-right" evidence="6">
        <dbReference type="Rhea" id="RHEA:78472"/>
    </physiologicalReaction>
</comment>
<comment type="catalytic activity">
    <reaction evidence="5">
        <text>a 5'-end (N(2),N(7)-dimethyl 5'-triphosphoguanosine)-ribonucleoside in snRNA + S-adenosyl-L-methionine = a 5'-end (N(2),N(2),N(7)-trimethyl 5'-triphosphoguanosine)-ribonucleoside in snRNA + S-adenosyl-L-homocysteine + H(+)</text>
        <dbReference type="Rhea" id="RHEA:78479"/>
        <dbReference type="Rhea" id="RHEA-COMP:19087"/>
        <dbReference type="Rhea" id="RHEA-COMP:19089"/>
        <dbReference type="ChEBI" id="CHEBI:15378"/>
        <dbReference type="ChEBI" id="CHEBI:57856"/>
        <dbReference type="ChEBI" id="CHEBI:59789"/>
        <dbReference type="ChEBI" id="CHEBI:167623"/>
        <dbReference type="ChEBI" id="CHEBI:172880"/>
    </reaction>
    <physiologicalReaction direction="left-to-right" evidence="5">
        <dbReference type="Rhea" id="RHEA:78480"/>
    </physiologicalReaction>
</comment>
<dbReference type="Gene3D" id="3.40.50.150">
    <property type="entry name" value="Vaccinia Virus protein VP39"/>
    <property type="match status" value="1"/>
</dbReference>
<feature type="compositionally biased region" description="Basic and acidic residues" evidence="8">
    <location>
        <begin position="673"/>
        <end position="684"/>
    </location>
</feature>
<feature type="compositionally biased region" description="Acidic residues" evidence="8">
    <location>
        <begin position="616"/>
        <end position="629"/>
    </location>
</feature>
<gene>
    <name evidence="10" type="primary">LOC112049960</name>
</gene>
<dbReference type="GO" id="GO:0005737">
    <property type="term" value="C:cytoplasm"/>
    <property type="evidence" value="ECO:0007669"/>
    <property type="project" value="UniProtKB-SubCell"/>
</dbReference>
<accession>A0A6J1NFP6</accession>
<evidence type="ECO:0000313" key="10">
    <source>
        <dbReference type="RefSeq" id="XP_023943802.2"/>
    </source>
</evidence>
<reference evidence="10" key="1">
    <citation type="submission" date="2025-08" db="UniProtKB">
        <authorList>
            <consortium name="RefSeq"/>
        </authorList>
    </citation>
    <scope>IDENTIFICATION</scope>
</reference>
<comment type="catalytic activity">
    <reaction evidence="4">
        <text>a 5'-end (N(7)-methyl 5'-triphosphoguanosine)-ribonucleoside in snoRNA + S-adenosyl-L-methionine = a 5'-end (N(2),N(7)-dimethyl 5'-triphosphoguanosine)-ribonucleoside in snoRNA + S-adenosyl-L-homocysteine + H(+)</text>
        <dbReference type="Rhea" id="RHEA:78475"/>
        <dbReference type="Rhea" id="RHEA-COMP:19086"/>
        <dbReference type="Rhea" id="RHEA-COMP:19088"/>
        <dbReference type="ChEBI" id="CHEBI:15378"/>
        <dbReference type="ChEBI" id="CHEBI:57856"/>
        <dbReference type="ChEBI" id="CHEBI:59789"/>
        <dbReference type="ChEBI" id="CHEBI:156461"/>
        <dbReference type="ChEBI" id="CHEBI:172880"/>
    </reaction>
    <physiologicalReaction direction="left-to-right" evidence="4">
        <dbReference type="Rhea" id="RHEA:78476"/>
    </physiologicalReaction>
</comment>
<dbReference type="OrthoDB" id="194443at2759"/>
<dbReference type="Pfam" id="PF09445">
    <property type="entry name" value="Methyltransf_15"/>
    <property type="match status" value="1"/>
</dbReference>
<dbReference type="GO" id="GO:0015030">
    <property type="term" value="C:Cajal body"/>
    <property type="evidence" value="ECO:0007669"/>
    <property type="project" value="UniProtKB-SubCell"/>
</dbReference>
<organism evidence="9 10">
    <name type="scientific">Bicyclus anynana</name>
    <name type="common">Squinting bush brown butterfly</name>
    <dbReference type="NCBI Taxonomy" id="110368"/>
    <lineage>
        <taxon>Eukaryota</taxon>
        <taxon>Metazoa</taxon>
        <taxon>Ecdysozoa</taxon>
        <taxon>Arthropoda</taxon>
        <taxon>Hexapoda</taxon>
        <taxon>Insecta</taxon>
        <taxon>Pterygota</taxon>
        <taxon>Neoptera</taxon>
        <taxon>Endopterygota</taxon>
        <taxon>Lepidoptera</taxon>
        <taxon>Glossata</taxon>
        <taxon>Ditrysia</taxon>
        <taxon>Papilionoidea</taxon>
        <taxon>Nymphalidae</taxon>
        <taxon>Satyrinae</taxon>
        <taxon>Satyrini</taxon>
        <taxon>Mycalesina</taxon>
        <taxon>Bicyclus</taxon>
    </lineage>
</organism>
<evidence type="ECO:0000313" key="9">
    <source>
        <dbReference type="Proteomes" id="UP001652582"/>
    </source>
</evidence>
<evidence type="ECO:0000256" key="5">
    <source>
        <dbReference type="ARBA" id="ARBA00048763"/>
    </source>
</evidence>
<sequence length="923" mass="106533">MMSEYYDHYHRWEPLAEFHFYIDETEELYEDNYFYCLCSRAFIRDTVLTYYGERECCSESDGELVSQSQEVDDHSHVHFSANTSYKVKCEKDEGASCYCSASHTDNYGSNDELDPTQIHCFPSHPLQPSDSGADLTYQDCHSDYTTLDKIEKMEQDSTEINENYLSEDTWEKFWALNGERIIWASWIEKYSDYINPAYLGENNELSMDKNNIPKQHSTDPICYKEGDSKVKDDNEGVRERKFSYDSKVNPYKKKQKELSAEDNKIDKNIEVTANKDDLWAPVHRRRSCSEHERIVSPRTLPGTDSMTNVTKMTLSSCNVTSSHVTSVSTPTDDYSVSSRSSDDQLNDQTRIVNIEYTEAPETDSEEHWQFLWKKNFGEQYALHYANYIECHEMHNKLLKSNITLENKVEELKISEIECENSEGNSCELPSVIEVQTQINEINLNDKSVKAKKRGKKSSNRILSSVGMLLQNLLKEQKEKDDQPIEGEDGNKHKTETVALETVHSNKGLNNVQQDNSSPITNNLNNEDDDDDDEPPEEKAISLKRSHEIDDEEVTNQKIRETFQIMGHYFDSSQLPKGQPVYRKRLARLRPPRNRRIGVSRKTYFEDDGNACIDESQESQDAMTEDDENAQEIQSDGDKNSEHSQETVDKVNVTDESVHKEDETAENLLPSDVHVSDPSDSKCEENADEVIENTRQVKRRRRQKRHYKEENYDLSDMPTELRDDPKMYKYWKKRHSLFHRFDEGIKLDRESWFSVTPENVARHIATKYTYDVVVDGFCGAGGNTIQFALTSKKVIAIDIDPVKIEMARHNAAVYGVADKIQFIEGDFLEIGPTLCADMVFLSPPWGGPKYSEQVEYDIEKMLEPKPASELMRVAREINSNVSLYLPRNTKTDQLLALAQDTGSSIEIEQSYLDRRFVAITAYFY</sequence>
<dbReference type="CDD" id="cd02440">
    <property type="entry name" value="AdoMet_MTases"/>
    <property type="match status" value="1"/>
</dbReference>
<feature type="compositionally biased region" description="Low complexity" evidence="8">
    <location>
        <begin position="323"/>
        <end position="339"/>
    </location>
</feature>
<feature type="compositionally biased region" description="Polar residues" evidence="8">
    <location>
        <begin position="502"/>
        <end position="524"/>
    </location>
</feature>
<name>A0A6J1NFP6_BICAN</name>
<feature type="region of interest" description="Disordered" evidence="8">
    <location>
        <begin position="323"/>
        <end position="344"/>
    </location>
</feature>
<dbReference type="KEGG" id="bany:112049960"/>
<evidence type="ECO:0000256" key="3">
    <source>
        <dbReference type="ARBA" id="ARBA00047418"/>
    </source>
</evidence>
<dbReference type="PANTHER" id="PTHR14741">
    <property type="entry name" value="S-ADENOSYLMETHIONINE-DEPENDENT METHYLTRANSFERASE RELATED"/>
    <property type="match status" value="1"/>
</dbReference>
<feature type="region of interest" description="Disordered" evidence="8">
    <location>
        <begin position="502"/>
        <end position="555"/>
    </location>
</feature>
<dbReference type="AlphaFoldDB" id="A0A6J1NFP6"/>
<evidence type="ECO:0000256" key="1">
    <source>
        <dbReference type="ARBA" id="ARBA00018517"/>
    </source>
</evidence>
<dbReference type="GO" id="GO:0071164">
    <property type="term" value="F:RNA cap trimethylguanosine synthase activity"/>
    <property type="evidence" value="ECO:0007669"/>
    <property type="project" value="TreeGrafter"/>
</dbReference>
<dbReference type="SUPFAM" id="SSF53335">
    <property type="entry name" value="S-adenosyl-L-methionine-dependent methyltransferases"/>
    <property type="match status" value="1"/>
</dbReference>
<feature type="compositionally biased region" description="Acidic residues" evidence="8">
    <location>
        <begin position="525"/>
        <end position="535"/>
    </location>
</feature>
<proteinExistence type="inferred from homology"/>
<evidence type="ECO:0000256" key="8">
    <source>
        <dbReference type="SAM" id="MobiDB-lite"/>
    </source>
</evidence>
<evidence type="ECO:0000256" key="6">
    <source>
        <dbReference type="ARBA" id="ARBA00049075"/>
    </source>
</evidence>
<dbReference type="RefSeq" id="XP_023943802.2">
    <property type="nucleotide sequence ID" value="XM_024088034.2"/>
</dbReference>